<keyword evidence="2" id="KW-1185">Reference proteome</keyword>
<reference evidence="1" key="2">
    <citation type="submission" date="2021-12" db="EMBL/GenBank/DDBJ databases">
        <title>Resequencing data analysis of finger millet.</title>
        <authorList>
            <person name="Hatakeyama M."/>
            <person name="Aluri S."/>
            <person name="Balachadran M.T."/>
            <person name="Sivarajan S.R."/>
            <person name="Poveda L."/>
            <person name="Shimizu-Inatsugi R."/>
            <person name="Schlapbach R."/>
            <person name="Sreeman S.M."/>
            <person name="Shimizu K.K."/>
        </authorList>
    </citation>
    <scope>NUCLEOTIDE SEQUENCE</scope>
</reference>
<reference evidence="1" key="1">
    <citation type="journal article" date="2018" name="DNA Res.">
        <title>Multiple hybrid de novo genome assembly of finger millet, an orphan allotetraploid crop.</title>
        <authorList>
            <person name="Hatakeyama M."/>
            <person name="Aluri S."/>
            <person name="Balachadran M.T."/>
            <person name="Sivarajan S.R."/>
            <person name="Patrignani A."/>
            <person name="Gruter S."/>
            <person name="Poveda L."/>
            <person name="Shimizu-Inatsugi R."/>
            <person name="Baeten J."/>
            <person name="Francoijs K.J."/>
            <person name="Nataraja K.N."/>
            <person name="Reddy Y.A.N."/>
            <person name="Phadnis S."/>
            <person name="Ravikumar R.L."/>
            <person name="Schlapbach R."/>
            <person name="Sreeman S.M."/>
            <person name="Shimizu K.K."/>
        </authorList>
    </citation>
    <scope>NUCLEOTIDE SEQUENCE</scope>
</reference>
<accession>A0AAV5BXN3</accession>
<evidence type="ECO:0000313" key="1">
    <source>
        <dbReference type="EMBL" id="GJM90727.1"/>
    </source>
</evidence>
<dbReference type="Proteomes" id="UP001054889">
    <property type="component" value="Unassembled WGS sequence"/>
</dbReference>
<proteinExistence type="predicted"/>
<organism evidence="1 2">
    <name type="scientific">Eleusine coracana subsp. coracana</name>
    <dbReference type="NCBI Taxonomy" id="191504"/>
    <lineage>
        <taxon>Eukaryota</taxon>
        <taxon>Viridiplantae</taxon>
        <taxon>Streptophyta</taxon>
        <taxon>Embryophyta</taxon>
        <taxon>Tracheophyta</taxon>
        <taxon>Spermatophyta</taxon>
        <taxon>Magnoliopsida</taxon>
        <taxon>Liliopsida</taxon>
        <taxon>Poales</taxon>
        <taxon>Poaceae</taxon>
        <taxon>PACMAD clade</taxon>
        <taxon>Chloridoideae</taxon>
        <taxon>Cynodonteae</taxon>
        <taxon>Eleusininae</taxon>
        <taxon>Eleusine</taxon>
    </lineage>
</organism>
<comment type="caution">
    <text evidence="1">The sequence shown here is derived from an EMBL/GenBank/DDBJ whole genome shotgun (WGS) entry which is preliminary data.</text>
</comment>
<sequence>MDERYYNVDLDQATGLSEVDDDETLLMELLEDLQPSDLADGDVDRLSHVIRSLEAEIGGDTAAAAVTVLDDARTAGPSCEDDGSMLLEEMLLDHGGYESESFGYWPIEARMVGHAAEGWYLYAGDECEGSMIGFEAMDHQYHYVESSGDEQVYSPLWG</sequence>
<dbReference type="PANTHER" id="PTHR37611:SF4">
    <property type="entry name" value="OS06G0538400 PROTEIN"/>
    <property type="match status" value="1"/>
</dbReference>
<gene>
    <name evidence="1" type="primary">ga07034</name>
    <name evidence="1" type="ORF">PR202_ga07034</name>
</gene>
<protein>
    <submittedName>
        <fullName evidence="1">Uncharacterized protein</fullName>
    </submittedName>
</protein>
<dbReference type="EMBL" id="BQKI01000003">
    <property type="protein sequence ID" value="GJM90727.1"/>
    <property type="molecule type" value="Genomic_DNA"/>
</dbReference>
<name>A0AAV5BXN3_ELECO</name>
<evidence type="ECO:0000313" key="2">
    <source>
        <dbReference type="Proteomes" id="UP001054889"/>
    </source>
</evidence>
<dbReference type="AlphaFoldDB" id="A0AAV5BXN3"/>
<dbReference type="PANTHER" id="PTHR37611">
    <property type="entry name" value="VIRUS-SPECIFIC-SIGNALING-PATHWAY REGULATED PROTEIN-RELATED"/>
    <property type="match status" value="1"/>
</dbReference>